<accession>A0A9Q0KTQ1</accession>
<gene>
    <name evidence="4" type="ORF">NE237_001749</name>
</gene>
<proteinExistence type="predicted"/>
<dbReference type="Proteomes" id="UP001141806">
    <property type="component" value="Unassembled WGS sequence"/>
</dbReference>
<dbReference type="GO" id="GO:0016740">
    <property type="term" value="F:transferase activity"/>
    <property type="evidence" value="ECO:0007669"/>
    <property type="project" value="UniProtKB-KW"/>
</dbReference>
<dbReference type="InterPro" id="IPR029055">
    <property type="entry name" value="Ntn_hydrolases_N"/>
</dbReference>
<dbReference type="PROSITE" id="PS51278">
    <property type="entry name" value="GATASE_TYPE_2"/>
    <property type="match status" value="1"/>
</dbReference>
<keyword evidence="1" id="KW-0808">Transferase</keyword>
<evidence type="ECO:0000313" key="5">
    <source>
        <dbReference type="Proteomes" id="UP001141806"/>
    </source>
</evidence>
<dbReference type="InterPro" id="IPR017932">
    <property type="entry name" value="GATase_2_dom"/>
</dbReference>
<dbReference type="Gene3D" id="3.60.20.10">
    <property type="entry name" value="Glutamine Phosphoribosylpyrophosphate, subunit 1, domain 1"/>
    <property type="match status" value="1"/>
</dbReference>
<keyword evidence="5" id="KW-1185">Reference proteome</keyword>
<evidence type="ECO:0000313" key="4">
    <source>
        <dbReference type="EMBL" id="KAJ4976643.1"/>
    </source>
</evidence>
<protein>
    <recommendedName>
        <fullName evidence="3">Glutamine amidotransferase type-2 domain-containing protein</fullName>
    </recommendedName>
</protein>
<name>A0A9Q0KTQ1_9MAGN</name>
<sequence>MSSEEITAVQKLLIAVHDPYGFRPLVMGRRSNDSIVFASETCALDLIKATCAREVNLGEALVVDKSRVQSLCLLVVGFWFLWRRHKKQRKKKRLVKVVLELGILNIGGLHPMKTRDGKSSSNTYYGYKWEAVIIEVAKTLTNSQIFSIPDRLDATSATASGGANSSSPPSSLEVGISCGIFPLFLTRRWKILDEGQGDHGHSIDKTNLQILKGFSNPTAWQM</sequence>
<comment type="caution">
    <text evidence="4">The sequence shown here is derived from an EMBL/GenBank/DDBJ whole genome shotgun (WGS) entry which is preliminary data.</text>
</comment>
<reference evidence="4" key="1">
    <citation type="journal article" date="2023" name="Plant J.">
        <title>The genome of the king protea, Protea cynaroides.</title>
        <authorList>
            <person name="Chang J."/>
            <person name="Duong T.A."/>
            <person name="Schoeman C."/>
            <person name="Ma X."/>
            <person name="Roodt D."/>
            <person name="Barker N."/>
            <person name="Li Z."/>
            <person name="Van de Peer Y."/>
            <person name="Mizrachi E."/>
        </authorList>
    </citation>
    <scope>NUCLEOTIDE SEQUENCE</scope>
    <source>
        <tissue evidence="4">Young leaves</tissue>
    </source>
</reference>
<dbReference type="EMBL" id="JAMYWD010000003">
    <property type="protein sequence ID" value="KAJ4976643.1"/>
    <property type="molecule type" value="Genomic_DNA"/>
</dbReference>
<keyword evidence="2" id="KW-0315">Glutamine amidotransferase</keyword>
<dbReference type="SUPFAM" id="SSF56235">
    <property type="entry name" value="N-terminal nucleophile aminohydrolases (Ntn hydrolases)"/>
    <property type="match status" value="1"/>
</dbReference>
<organism evidence="4 5">
    <name type="scientific">Protea cynaroides</name>
    <dbReference type="NCBI Taxonomy" id="273540"/>
    <lineage>
        <taxon>Eukaryota</taxon>
        <taxon>Viridiplantae</taxon>
        <taxon>Streptophyta</taxon>
        <taxon>Embryophyta</taxon>
        <taxon>Tracheophyta</taxon>
        <taxon>Spermatophyta</taxon>
        <taxon>Magnoliopsida</taxon>
        <taxon>Proteales</taxon>
        <taxon>Proteaceae</taxon>
        <taxon>Protea</taxon>
    </lineage>
</organism>
<evidence type="ECO:0000256" key="1">
    <source>
        <dbReference type="ARBA" id="ARBA00022679"/>
    </source>
</evidence>
<feature type="domain" description="Glutamine amidotransferase type-2" evidence="3">
    <location>
        <begin position="1"/>
        <end position="66"/>
    </location>
</feature>
<evidence type="ECO:0000256" key="2">
    <source>
        <dbReference type="ARBA" id="ARBA00022962"/>
    </source>
</evidence>
<dbReference type="OrthoDB" id="2331182at2759"/>
<dbReference type="AlphaFoldDB" id="A0A9Q0KTQ1"/>
<evidence type="ECO:0000259" key="3">
    <source>
        <dbReference type="PROSITE" id="PS51278"/>
    </source>
</evidence>
<dbReference type="PANTHER" id="PTHR11907">
    <property type="entry name" value="AMIDOPHOSPHORIBOSYLTRANSFERASE"/>
    <property type="match status" value="1"/>
</dbReference>